<keyword evidence="3" id="KW-1185">Reference proteome</keyword>
<organism evidence="2 3">
    <name type="scientific">Modicella reniformis</name>
    <dbReference type="NCBI Taxonomy" id="1440133"/>
    <lineage>
        <taxon>Eukaryota</taxon>
        <taxon>Fungi</taxon>
        <taxon>Fungi incertae sedis</taxon>
        <taxon>Mucoromycota</taxon>
        <taxon>Mortierellomycotina</taxon>
        <taxon>Mortierellomycetes</taxon>
        <taxon>Mortierellales</taxon>
        <taxon>Mortierellaceae</taxon>
        <taxon>Modicella</taxon>
    </lineage>
</organism>
<dbReference type="EMBL" id="JAAAHW010000641">
    <property type="protein sequence ID" value="KAG0000335.1"/>
    <property type="molecule type" value="Genomic_DNA"/>
</dbReference>
<name>A0A9P6MHJ2_9FUNG</name>
<dbReference type="InterPro" id="IPR036388">
    <property type="entry name" value="WH-like_DNA-bd_sf"/>
</dbReference>
<dbReference type="InterPro" id="IPR032284">
    <property type="entry name" value="RecQ_Zn-bd"/>
</dbReference>
<evidence type="ECO:0000259" key="1">
    <source>
        <dbReference type="Pfam" id="PF16124"/>
    </source>
</evidence>
<comment type="caution">
    <text evidence="2">The sequence shown here is derived from an EMBL/GenBank/DDBJ whole genome shotgun (WGS) entry which is preliminary data.</text>
</comment>
<dbReference type="AlphaFoldDB" id="A0A9P6MHJ2"/>
<feature type="non-terminal residue" evidence="2">
    <location>
        <position position="1"/>
    </location>
</feature>
<proteinExistence type="predicted"/>
<accession>A0A9P6MHJ2</accession>
<dbReference type="OrthoDB" id="10261556at2759"/>
<gene>
    <name evidence="2" type="ORF">BGZ65_004458</name>
</gene>
<dbReference type="Gene3D" id="1.10.10.10">
    <property type="entry name" value="Winged helix-like DNA-binding domain superfamily/Winged helix DNA-binding domain"/>
    <property type="match status" value="1"/>
</dbReference>
<feature type="domain" description="ATP-dependent DNA helicase RecQ zinc-binding" evidence="1">
    <location>
        <begin position="23"/>
        <end position="57"/>
    </location>
</feature>
<reference evidence="2" key="1">
    <citation type="journal article" date="2020" name="Fungal Divers.">
        <title>Resolving the Mortierellaceae phylogeny through synthesis of multi-gene phylogenetics and phylogenomics.</title>
        <authorList>
            <person name="Vandepol N."/>
            <person name="Liber J."/>
            <person name="Desiro A."/>
            <person name="Na H."/>
            <person name="Kennedy M."/>
            <person name="Barry K."/>
            <person name="Grigoriev I.V."/>
            <person name="Miller A.N."/>
            <person name="O'Donnell K."/>
            <person name="Stajich J.E."/>
            <person name="Bonito G."/>
        </authorList>
    </citation>
    <scope>NUCLEOTIDE SEQUENCE</scope>
    <source>
        <strain evidence="2">MES-2147</strain>
    </source>
</reference>
<protein>
    <recommendedName>
        <fullName evidence="1">ATP-dependent DNA helicase RecQ zinc-binding domain-containing protein</fullName>
    </recommendedName>
</protein>
<dbReference type="Proteomes" id="UP000749646">
    <property type="component" value="Unassembled WGS sequence"/>
</dbReference>
<sequence length="65" mass="7273">RGPKLSRVGILDITSSPPSAIDQEVINYASTDGCRRRFLNTYFGNERQDVAVCCDNCSRVPMNQH</sequence>
<dbReference type="Pfam" id="PF16124">
    <property type="entry name" value="RecQ_Zn_bind"/>
    <property type="match status" value="1"/>
</dbReference>
<evidence type="ECO:0000313" key="2">
    <source>
        <dbReference type="EMBL" id="KAG0000335.1"/>
    </source>
</evidence>
<evidence type="ECO:0000313" key="3">
    <source>
        <dbReference type="Proteomes" id="UP000749646"/>
    </source>
</evidence>